<keyword evidence="3 5" id="KW-0067">ATP-binding</keyword>
<feature type="binding site" evidence="5">
    <location>
        <begin position="825"/>
        <end position="832"/>
    </location>
    <ligand>
        <name>ATP</name>
        <dbReference type="ChEBI" id="CHEBI:30616"/>
    </ligand>
</feature>
<feature type="compositionally biased region" description="Polar residues" evidence="6">
    <location>
        <begin position="402"/>
        <end position="414"/>
    </location>
</feature>
<feature type="compositionally biased region" description="Acidic residues" evidence="6">
    <location>
        <begin position="541"/>
        <end position="550"/>
    </location>
</feature>
<keyword evidence="9" id="KW-0132">Cell division</keyword>
<evidence type="ECO:0000313" key="9">
    <source>
        <dbReference type="EMBL" id="SUM57767.1"/>
    </source>
</evidence>
<evidence type="ECO:0000256" key="4">
    <source>
        <dbReference type="ARBA" id="ARBA00023125"/>
    </source>
</evidence>
<reference evidence="9 11" key="2">
    <citation type="submission" date="2018-06" db="EMBL/GenBank/DDBJ databases">
        <authorList>
            <consortium name="Pathogen Informatics"/>
            <person name="Doyle S."/>
        </authorList>
    </citation>
    <scope>NUCLEOTIDE SEQUENCE [LARGE SCALE GENOMIC DNA]</scope>
    <source>
        <strain evidence="9 11">NCTC13832</strain>
    </source>
</reference>
<dbReference type="Gene3D" id="3.40.50.300">
    <property type="entry name" value="P-loop containing nucleotide triphosphate hydrolases"/>
    <property type="match status" value="1"/>
</dbReference>
<dbReference type="Gene3D" id="3.30.980.40">
    <property type="match status" value="1"/>
</dbReference>
<protein>
    <submittedName>
        <fullName evidence="9">Cell division protein FtsK</fullName>
    </submittedName>
</protein>
<dbReference type="CDD" id="cd01127">
    <property type="entry name" value="TrwB_TraG_TraD_VirD4"/>
    <property type="match status" value="1"/>
</dbReference>
<dbReference type="InterPro" id="IPR041027">
    <property type="entry name" value="FtsK_alpha"/>
</dbReference>
<evidence type="ECO:0000256" key="2">
    <source>
        <dbReference type="ARBA" id="ARBA00022741"/>
    </source>
</evidence>
<sequence length="1134" mass="127202">MSWFDKLFGEDDKSTSTRRSSQKRSHQSSKADADDALIPQSNDIYQRPRGKFRFPIDMHDAHQQKVESHATSSVNYETTHTHVETDKRPAFTLDRKQRRHRNGVRVKGIETQSSSNIQVTRSNALSTHYRRPTTQYRANGEREDKRQQEVRPTYHRPDFKASEVPSAIFGTKARREIKNSGLKQPVYTQSDKTNTTRNTSQPSRKAPVKRPTYQKQATPNYSKRDNTINIENIYASQIVEEIRREREKKVLQKKRFKASLEQKKAAQQKEDGGTIQQAIDAMHAQQAKQLLGSAYDADANEEKDILGTVDMPEVMDTSVQDDDATSHEDQYQYEEVNLSQFEDVDAHEPVEDTSAEATTTDQEKADEIDTLNQDVSNEANAYDYDTSDEVAHTESPVVEQHAQYNANDDITQTANDEDTHDTATDVTTSDSVGAEEETLARREADVVTDTSDDTTVLETHVQDVENTEREQQETDVKRPVVAPVLKPTIAQHESSTSVADEETVQAARANDDETEAHAQHDESAEVTMHESQHTPQVERDEVADDKDDVEAVAPTSDVKAMPEGKVNEGGTARDEAAAKVPSAKPIRRGSRPFNVVMTPSDKKRHMERQQQQMENRYRPQESATTEKGQSQPSQQSAERVTSPELVDTTHVNVQQKTQQATPVAEKKIRRGPSLSLPSVELLDAPEVHERDESWIAEKKQELNDAFYYFNVPAEVVNVIEGPSVTRFELSVEKGVKVSRITALQDDIKMALAAKDIRIEAPIPGTSLVGIEVPNQNPMKVNLRAIIESESFKNASSKLTVAMGNRINNEPLLMDIAKTPHALIAGATGSGKSVSINSILISLLYRNHPEELKLLLIDPKMVELAPYNDLPHLVAPVITDVKAATQSLKWAVDEMERRYKLFAQAHVRNITAFNKKVSYDQRIPKIVIVIDELADLMMMAPQEVEQSIARLAQKARACGIHMLVATQRPSVNVITGLIKANIPTRIAFMVSSSVDSRTILDSGGAERLLGYGDMLYLGGGMNKPIRVQGTFVSDDEIDRVVDSIKAQRGPEYLFQEQELLKKTETPAKDELFYEVCEFMVREQSISTSLIQRHFQIGYNRAARIIDQLEQLGYISGANGSKPRDVYLTETELNEL</sequence>
<evidence type="ECO:0000259" key="7">
    <source>
        <dbReference type="PROSITE" id="PS50901"/>
    </source>
</evidence>
<feature type="compositionally biased region" description="Basic and acidic residues" evidence="6">
    <location>
        <begin position="509"/>
        <end position="540"/>
    </location>
</feature>
<feature type="compositionally biased region" description="Polar residues" evidence="6">
    <location>
        <begin position="649"/>
        <end position="661"/>
    </location>
</feature>
<dbReference type="GO" id="GO:0005524">
    <property type="term" value="F:ATP binding"/>
    <property type="evidence" value="ECO:0007669"/>
    <property type="project" value="UniProtKB-UniRule"/>
</dbReference>
<dbReference type="OrthoDB" id="9807790at2"/>
<dbReference type="GO" id="GO:0003677">
    <property type="term" value="F:DNA binding"/>
    <property type="evidence" value="ECO:0007669"/>
    <property type="project" value="UniProtKB-KW"/>
</dbReference>
<feature type="compositionally biased region" description="Basic and acidic residues" evidence="6">
    <location>
        <begin position="460"/>
        <end position="478"/>
    </location>
</feature>
<dbReference type="GO" id="GO:0051301">
    <property type="term" value="P:cell division"/>
    <property type="evidence" value="ECO:0007669"/>
    <property type="project" value="UniProtKB-KW"/>
</dbReference>
<dbReference type="Proteomes" id="UP000254100">
    <property type="component" value="Unassembled WGS sequence"/>
</dbReference>
<organism evidence="9 11">
    <name type="scientific">Staphylococcus microti</name>
    <dbReference type="NCBI Taxonomy" id="569857"/>
    <lineage>
        <taxon>Bacteria</taxon>
        <taxon>Bacillati</taxon>
        <taxon>Bacillota</taxon>
        <taxon>Bacilli</taxon>
        <taxon>Bacillales</taxon>
        <taxon>Staphylococcaceae</taxon>
        <taxon>Staphylococcus</taxon>
    </lineage>
</organism>
<proteinExistence type="inferred from homology"/>
<feature type="compositionally biased region" description="Polar residues" evidence="6">
    <location>
        <begin position="110"/>
        <end position="137"/>
    </location>
</feature>
<dbReference type="InterPro" id="IPR002543">
    <property type="entry name" value="FtsK_dom"/>
</dbReference>
<dbReference type="RefSeq" id="WP_044361226.1">
    <property type="nucleotide sequence ID" value="NZ_JXWY01000100.1"/>
</dbReference>
<dbReference type="AlphaFoldDB" id="A0A0D6XN76"/>
<feature type="compositionally biased region" description="Basic and acidic residues" evidence="6">
    <location>
        <begin position="139"/>
        <end position="149"/>
    </location>
</feature>
<feature type="compositionally biased region" description="Basic and acidic residues" evidence="6">
    <location>
        <begin position="560"/>
        <end position="577"/>
    </location>
</feature>
<dbReference type="PANTHER" id="PTHR22683">
    <property type="entry name" value="SPORULATION PROTEIN RELATED"/>
    <property type="match status" value="1"/>
</dbReference>
<dbReference type="InterPro" id="IPR036388">
    <property type="entry name" value="WH-like_DNA-bd_sf"/>
</dbReference>
<feature type="region of interest" description="Disordered" evidence="6">
    <location>
        <begin position="1"/>
        <end position="51"/>
    </location>
</feature>
<dbReference type="SUPFAM" id="SSF52540">
    <property type="entry name" value="P-loop containing nucleoside triphosphate hydrolases"/>
    <property type="match status" value="1"/>
</dbReference>
<feature type="region of interest" description="Disordered" evidence="6">
    <location>
        <begin position="393"/>
        <end position="665"/>
    </location>
</feature>
<keyword evidence="4" id="KW-0238">DNA-binding</keyword>
<dbReference type="EMBL" id="JXWY01000100">
    <property type="protein sequence ID" value="KIX90102.1"/>
    <property type="molecule type" value="Genomic_DNA"/>
</dbReference>
<dbReference type="InterPro" id="IPR027417">
    <property type="entry name" value="P-loop_NTPase"/>
</dbReference>
<dbReference type="InterPro" id="IPR036390">
    <property type="entry name" value="WH_DNA-bd_sf"/>
</dbReference>
<keyword evidence="9" id="KW-0131">Cell cycle</keyword>
<feature type="region of interest" description="Disordered" evidence="6">
    <location>
        <begin position="350"/>
        <end position="376"/>
    </location>
</feature>
<dbReference type="EMBL" id="UHDT01000001">
    <property type="protein sequence ID" value="SUM57767.1"/>
    <property type="molecule type" value="Genomic_DNA"/>
</dbReference>
<evidence type="ECO:0000256" key="5">
    <source>
        <dbReference type="PROSITE-ProRule" id="PRU00289"/>
    </source>
</evidence>
<name>A0A0D6XN76_9STAP</name>
<feature type="region of interest" description="Disordered" evidence="6">
    <location>
        <begin position="110"/>
        <end position="223"/>
    </location>
</feature>
<feature type="compositionally biased region" description="Polar residues" evidence="6">
    <location>
        <begin position="186"/>
        <end position="203"/>
    </location>
</feature>
<reference evidence="8 10" key="1">
    <citation type="submission" date="2015-01" db="EMBL/GenBank/DDBJ databases">
        <authorList>
            <person name="Guo J."/>
        </authorList>
    </citation>
    <scope>NUCLEOTIDE SEQUENCE [LARGE SCALE GENOMIC DNA]</scope>
    <source>
        <strain evidence="8 10">DSM 22147</strain>
    </source>
</reference>
<evidence type="ECO:0000313" key="8">
    <source>
        <dbReference type="EMBL" id="KIX90102.1"/>
    </source>
</evidence>
<dbReference type="Pfam" id="PF09397">
    <property type="entry name" value="FtsK_gamma"/>
    <property type="match status" value="1"/>
</dbReference>
<evidence type="ECO:0000256" key="1">
    <source>
        <dbReference type="ARBA" id="ARBA00006474"/>
    </source>
</evidence>
<dbReference type="Proteomes" id="UP000032366">
    <property type="component" value="Unassembled WGS sequence"/>
</dbReference>
<evidence type="ECO:0000256" key="6">
    <source>
        <dbReference type="SAM" id="MobiDB-lite"/>
    </source>
</evidence>
<dbReference type="Pfam" id="PF17854">
    <property type="entry name" value="FtsK_alpha"/>
    <property type="match status" value="1"/>
</dbReference>
<dbReference type="PANTHER" id="PTHR22683:SF42">
    <property type="entry name" value="DNA TRANSLOCASE SFTA"/>
    <property type="match status" value="1"/>
</dbReference>
<dbReference type="InterPro" id="IPR018541">
    <property type="entry name" value="Ftsk_gamma"/>
</dbReference>
<dbReference type="Gene3D" id="1.10.10.10">
    <property type="entry name" value="Winged helix-like DNA-binding domain superfamily/Winged helix DNA-binding domain"/>
    <property type="match status" value="1"/>
</dbReference>
<evidence type="ECO:0000256" key="3">
    <source>
        <dbReference type="ARBA" id="ARBA00022840"/>
    </source>
</evidence>
<evidence type="ECO:0000313" key="11">
    <source>
        <dbReference type="Proteomes" id="UP000254100"/>
    </source>
</evidence>
<feature type="compositionally biased region" description="Low complexity" evidence="6">
    <location>
        <begin position="447"/>
        <end position="456"/>
    </location>
</feature>
<dbReference type="Pfam" id="PF01580">
    <property type="entry name" value="FtsK_SpoIIIE"/>
    <property type="match status" value="1"/>
</dbReference>
<dbReference type="SMART" id="SM00843">
    <property type="entry name" value="Ftsk_gamma"/>
    <property type="match status" value="1"/>
</dbReference>
<keyword evidence="10" id="KW-1185">Reference proteome</keyword>
<dbReference type="InterPro" id="IPR050206">
    <property type="entry name" value="FtsK/SpoIIIE/SftA"/>
</dbReference>
<gene>
    <name evidence="9" type="primary">sftA</name>
    <name evidence="9" type="ORF">NCTC13832_01456</name>
    <name evidence="8" type="ORF">TP70_09460</name>
</gene>
<evidence type="ECO:0000313" key="10">
    <source>
        <dbReference type="Proteomes" id="UP000032366"/>
    </source>
</evidence>
<feature type="domain" description="FtsK" evidence="7">
    <location>
        <begin position="808"/>
        <end position="996"/>
    </location>
</feature>
<accession>A0A0D6XN76</accession>
<feature type="compositionally biased region" description="Polar residues" evidence="6">
    <location>
        <begin position="621"/>
        <end position="639"/>
    </location>
</feature>
<dbReference type="PROSITE" id="PS50901">
    <property type="entry name" value="FTSK"/>
    <property type="match status" value="1"/>
</dbReference>
<dbReference type="STRING" id="569857.TP70_09460"/>
<dbReference type="SUPFAM" id="SSF46785">
    <property type="entry name" value="Winged helix' DNA-binding domain"/>
    <property type="match status" value="1"/>
</dbReference>
<keyword evidence="2 5" id="KW-0547">Nucleotide-binding</keyword>
<comment type="similarity">
    <text evidence="1">Belongs to the FtsK/SpoIIIE/SftA family.</text>
</comment>